<organism evidence="2 3">
    <name type="scientific">Methylobrevis pamukkalensis</name>
    <dbReference type="NCBI Taxonomy" id="1439726"/>
    <lineage>
        <taxon>Bacteria</taxon>
        <taxon>Pseudomonadati</taxon>
        <taxon>Pseudomonadota</taxon>
        <taxon>Alphaproteobacteria</taxon>
        <taxon>Hyphomicrobiales</taxon>
        <taxon>Pleomorphomonadaceae</taxon>
        <taxon>Methylobrevis</taxon>
    </lineage>
</organism>
<dbReference type="PANTHER" id="PTHR30005:SF0">
    <property type="entry name" value="RETROGRADE REGULATION PROTEIN 2"/>
    <property type="match status" value="1"/>
</dbReference>
<keyword evidence="3" id="KW-1185">Reference proteome</keyword>
<dbReference type="Proteomes" id="UP000094622">
    <property type="component" value="Unassembled WGS sequence"/>
</dbReference>
<dbReference type="InterPro" id="IPR003695">
    <property type="entry name" value="Ppx_GppA_N"/>
</dbReference>
<dbReference type="EC" id="3.6.1.40" evidence="2"/>
<gene>
    <name evidence="2" type="primary">gppA</name>
    <name evidence="2" type="ORF">A6302_02796</name>
</gene>
<protein>
    <submittedName>
        <fullName evidence="2">Guanosine-5'-triphosphate,3'-diphosphate pyrophosphatase</fullName>
        <ecNumber evidence="2">3.6.1.40</ecNumber>
    </submittedName>
</protein>
<dbReference type="AlphaFoldDB" id="A0A1E3H0U1"/>
<comment type="caution">
    <text evidence="2">The sequence shown here is derived from an EMBL/GenBank/DDBJ whole genome shotgun (WGS) entry which is preliminary data.</text>
</comment>
<dbReference type="Gene3D" id="3.30.420.40">
    <property type="match status" value="1"/>
</dbReference>
<reference evidence="2 3" key="1">
    <citation type="submission" date="2016-07" db="EMBL/GenBank/DDBJ databases">
        <title>Draft Genome Sequence of Methylobrevis pamukkalensis PK2.</title>
        <authorList>
            <person name="Vasilenko O.V."/>
            <person name="Doronina N.V."/>
            <person name="Shmareva M.N."/>
            <person name="Tarlachkov S.V."/>
            <person name="Mustakhimov I."/>
            <person name="Trotsenko Y.A."/>
        </authorList>
    </citation>
    <scope>NUCLEOTIDE SEQUENCE [LARGE SCALE GENOMIC DNA]</scope>
    <source>
        <strain evidence="2 3">PK2</strain>
    </source>
</reference>
<accession>A0A1E3H0U1</accession>
<dbReference type="GO" id="GO:0008894">
    <property type="term" value="F:guanosine-5'-triphosphate,3'-diphosphate diphosphatase activity"/>
    <property type="evidence" value="ECO:0007669"/>
    <property type="project" value="UniProtKB-EC"/>
</dbReference>
<evidence type="ECO:0000313" key="2">
    <source>
        <dbReference type="EMBL" id="ODN69914.1"/>
    </source>
</evidence>
<dbReference type="EMBL" id="MCRJ01000069">
    <property type="protein sequence ID" value="ODN69914.1"/>
    <property type="molecule type" value="Genomic_DNA"/>
</dbReference>
<name>A0A1E3H0U1_9HYPH</name>
<dbReference type="InterPro" id="IPR043129">
    <property type="entry name" value="ATPase_NBD"/>
</dbReference>
<dbReference type="PANTHER" id="PTHR30005">
    <property type="entry name" value="EXOPOLYPHOSPHATASE"/>
    <property type="match status" value="1"/>
</dbReference>
<evidence type="ECO:0000259" key="1">
    <source>
        <dbReference type="Pfam" id="PF02541"/>
    </source>
</evidence>
<evidence type="ECO:0000313" key="3">
    <source>
        <dbReference type="Proteomes" id="UP000094622"/>
    </source>
</evidence>
<sequence length="151" mass="15711">MKPILPSRSYVATGALDGNMAPGRLSGRGPIAVIDIGSNSVRLVIYERLCRAPTVLFNEKTLAGLGRGVGKTGRLAEDTVAEALVSIRRFRFLADIEGCVEIHILATAAVRDASNGADFIAAVEEICGAKLQLLSGATRHGCPPSASPPAS</sequence>
<proteinExistence type="predicted"/>
<dbReference type="PATRIC" id="fig|1439726.3.peg.2949"/>
<dbReference type="InterPro" id="IPR050273">
    <property type="entry name" value="GppA/Ppx_hydrolase"/>
</dbReference>
<dbReference type="Pfam" id="PF02541">
    <property type="entry name" value="Ppx-GppA"/>
    <property type="match status" value="1"/>
</dbReference>
<dbReference type="SUPFAM" id="SSF53067">
    <property type="entry name" value="Actin-like ATPase domain"/>
    <property type="match status" value="1"/>
</dbReference>
<keyword evidence="2" id="KW-0378">Hydrolase</keyword>
<feature type="domain" description="Ppx/GppA phosphatase N-terminal" evidence="1">
    <location>
        <begin position="50"/>
        <end position="137"/>
    </location>
</feature>